<keyword evidence="3" id="KW-1185">Reference proteome</keyword>
<keyword evidence="1" id="KW-0472">Membrane</keyword>
<evidence type="ECO:0000313" key="3">
    <source>
        <dbReference type="Proteomes" id="UP000694888"/>
    </source>
</evidence>
<feature type="chain" id="PRO_5046725902" evidence="2">
    <location>
        <begin position="22"/>
        <end position="128"/>
    </location>
</feature>
<evidence type="ECO:0000256" key="1">
    <source>
        <dbReference type="SAM" id="Phobius"/>
    </source>
</evidence>
<gene>
    <name evidence="4" type="primary">LOC118478399</name>
</gene>
<dbReference type="GeneID" id="118478399"/>
<dbReference type="Proteomes" id="UP000694888">
    <property type="component" value="Unplaced"/>
</dbReference>
<dbReference type="RefSeq" id="XP_035827832.1">
    <property type="nucleotide sequence ID" value="XM_035971939.1"/>
</dbReference>
<evidence type="ECO:0000256" key="2">
    <source>
        <dbReference type="SAM" id="SignalP"/>
    </source>
</evidence>
<keyword evidence="1" id="KW-1133">Transmembrane helix</keyword>
<keyword evidence="1" id="KW-0812">Transmembrane</keyword>
<feature type="signal peptide" evidence="2">
    <location>
        <begin position="1"/>
        <end position="21"/>
    </location>
</feature>
<protein>
    <submittedName>
        <fullName evidence="4">Uncharacterized protein LOC118478399</fullName>
    </submittedName>
</protein>
<organism evidence="3 4">
    <name type="scientific">Aplysia californica</name>
    <name type="common">California sea hare</name>
    <dbReference type="NCBI Taxonomy" id="6500"/>
    <lineage>
        <taxon>Eukaryota</taxon>
        <taxon>Metazoa</taxon>
        <taxon>Spiralia</taxon>
        <taxon>Lophotrochozoa</taxon>
        <taxon>Mollusca</taxon>
        <taxon>Gastropoda</taxon>
        <taxon>Heterobranchia</taxon>
        <taxon>Euthyneura</taxon>
        <taxon>Tectipleura</taxon>
        <taxon>Aplysiida</taxon>
        <taxon>Aplysioidea</taxon>
        <taxon>Aplysiidae</taxon>
        <taxon>Aplysia</taxon>
    </lineage>
</organism>
<evidence type="ECO:0000313" key="4">
    <source>
        <dbReference type="RefSeq" id="XP_035827832.1"/>
    </source>
</evidence>
<sequence>MTSSIVSVVALVLVTVGLASSSCPWSVMEPCVAEQKTIDKSDICRVVWKAKRCLEMACTPEDLETELFYHSLSHQSEMCQKLHNKRKNNMTNEIQENGSERGVSPFHALIIVAVSSIISWTIASVTIL</sequence>
<keyword evidence="2" id="KW-0732">Signal</keyword>
<proteinExistence type="predicted"/>
<feature type="transmembrane region" description="Helical" evidence="1">
    <location>
        <begin position="106"/>
        <end position="127"/>
    </location>
</feature>
<accession>A0ABM1VZI9</accession>
<reference evidence="4" key="1">
    <citation type="submission" date="2025-08" db="UniProtKB">
        <authorList>
            <consortium name="RefSeq"/>
        </authorList>
    </citation>
    <scope>IDENTIFICATION</scope>
</reference>
<name>A0ABM1VZI9_APLCA</name>